<protein>
    <recommendedName>
        <fullName evidence="2">TonB-dependent receptor-like beta-barrel domain-containing protein</fullName>
    </recommendedName>
</protein>
<sequence length="230" mass="25853">AFRDVIPFFSRRIGISGGGLVPILGGARFTGLAGDYGLGFLSLQVDDFEEASSTNFSVARVRRNILHNSDIGGIFINKQEMGGNFNRTYGVDANLTFRRFLDISSFLMKTSTPEISDQQFSGLFRIGWQDPFLSLAGSYLSIQENFDPEVGFVPRSGIRKTTGRFAVRPRPGERIPSIRQIEPSINLDYITDQDNLLETRNLNTRFQVDFHNGSLVWVGSRSRFERLTEP</sequence>
<dbReference type="EMBL" id="UINC01226940">
    <property type="protein sequence ID" value="SVE57632.1"/>
    <property type="molecule type" value="Genomic_DNA"/>
</dbReference>
<accession>A0A383EL35</accession>
<proteinExistence type="predicted"/>
<evidence type="ECO:0000313" key="1">
    <source>
        <dbReference type="EMBL" id="SVE57632.1"/>
    </source>
</evidence>
<organism evidence="1">
    <name type="scientific">marine metagenome</name>
    <dbReference type="NCBI Taxonomy" id="408172"/>
    <lineage>
        <taxon>unclassified sequences</taxon>
        <taxon>metagenomes</taxon>
        <taxon>ecological metagenomes</taxon>
    </lineage>
</organism>
<gene>
    <name evidence="1" type="ORF">METZ01_LOCUS510486</name>
</gene>
<name>A0A383EL35_9ZZZZ</name>
<feature type="non-terminal residue" evidence="1">
    <location>
        <position position="230"/>
    </location>
</feature>
<reference evidence="1" key="1">
    <citation type="submission" date="2018-05" db="EMBL/GenBank/DDBJ databases">
        <authorList>
            <person name="Lanie J.A."/>
            <person name="Ng W.-L."/>
            <person name="Kazmierczak K.M."/>
            <person name="Andrzejewski T.M."/>
            <person name="Davidsen T.M."/>
            <person name="Wayne K.J."/>
            <person name="Tettelin H."/>
            <person name="Glass J.I."/>
            <person name="Rusch D."/>
            <person name="Podicherti R."/>
            <person name="Tsui H.-C.T."/>
            <person name="Winkler M.E."/>
        </authorList>
    </citation>
    <scope>NUCLEOTIDE SEQUENCE</scope>
</reference>
<evidence type="ECO:0008006" key="2">
    <source>
        <dbReference type="Google" id="ProtNLM"/>
    </source>
</evidence>
<feature type="non-terminal residue" evidence="1">
    <location>
        <position position="1"/>
    </location>
</feature>
<dbReference type="AlphaFoldDB" id="A0A383EL35"/>